<protein>
    <recommendedName>
        <fullName evidence="3">NAD-dependent protein deacylase</fullName>
        <ecNumber evidence="3">2.3.1.-</ecNumber>
    </recommendedName>
    <alternativeName>
        <fullName evidence="3">Regulatory protein SIR2 homolog 5</fullName>
    </alternativeName>
</protein>
<evidence type="ECO:0000256" key="1">
    <source>
        <dbReference type="ARBA" id="ARBA00022679"/>
    </source>
</evidence>
<dbReference type="AlphaFoldDB" id="A0AAV2TPW7"/>
<dbReference type="GO" id="GO:0017136">
    <property type="term" value="F:histone deacetylase activity, NAD-dependent"/>
    <property type="evidence" value="ECO:0007669"/>
    <property type="project" value="TreeGrafter"/>
</dbReference>
<feature type="binding site" evidence="3 4">
    <location>
        <position position="154"/>
    </location>
    <ligand>
        <name>Zn(2+)</name>
        <dbReference type="ChEBI" id="CHEBI:29105"/>
    </ligand>
</feature>
<evidence type="ECO:0000256" key="2">
    <source>
        <dbReference type="ARBA" id="ARBA00023027"/>
    </source>
</evidence>
<comment type="catalytic activity">
    <reaction evidence="3">
        <text>N(6)-malonyl-L-lysyl-[protein] + NAD(+) + H2O = 2''-O-malonyl-ADP-D-ribose + nicotinamide + L-lysyl-[protein]</text>
        <dbReference type="Rhea" id="RHEA:47672"/>
        <dbReference type="Rhea" id="RHEA-COMP:9752"/>
        <dbReference type="Rhea" id="RHEA-COMP:11878"/>
        <dbReference type="ChEBI" id="CHEBI:15377"/>
        <dbReference type="ChEBI" id="CHEBI:17154"/>
        <dbReference type="ChEBI" id="CHEBI:29969"/>
        <dbReference type="ChEBI" id="CHEBI:57540"/>
        <dbReference type="ChEBI" id="CHEBI:87831"/>
        <dbReference type="ChEBI" id="CHEBI:87833"/>
    </reaction>
</comment>
<organism evidence="6 7">
    <name type="scientific">Calicophoron daubneyi</name>
    <name type="common">Rumen fluke</name>
    <name type="synonym">Paramphistomum daubneyi</name>
    <dbReference type="NCBI Taxonomy" id="300641"/>
    <lineage>
        <taxon>Eukaryota</taxon>
        <taxon>Metazoa</taxon>
        <taxon>Spiralia</taxon>
        <taxon>Lophotrochozoa</taxon>
        <taxon>Platyhelminthes</taxon>
        <taxon>Trematoda</taxon>
        <taxon>Digenea</taxon>
        <taxon>Plagiorchiida</taxon>
        <taxon>Pronocephalata</taxon>
        <taxon>Paramphistomoidea</taxon>
        <taxon>Paramphistomidae</taxon>
        <taxon>Calicophoron</taxon>
    </lineage>
</organism>
<dbReference type="Pfam" id="PF02146">
    <property type="entry name" value="SIR2"/>
    <property type="match status" value="1"/>
</dbReference>
<dbReference type="EC" id="2.3.1.-" evidence="3"/>
<dbReference type="InterPro" id="IPR027546">
    <property type="entry name" value="Sirtuin_class_III"/>
</dbReference>
<dbReference type="GO" id="GO:0005739">
    <property type="term" value="C:mitochondrion"/>
    <property type="evidence" value="ECO:0007669"/>
    <property type="project" value="UniProtKB-SubCell"/>
</dbReference>
<evidence type="ECO:0000256" key="4">
    <source>
        <dbReference type="PROSITE-ProRule" id="PRU00236"/>
    </source>
</evidence>
<feature type="binding site" evidence="3">
    <location>
        <position position="93"/>
    </location>
    <ligand>
        <name>substrate</name>
    </ligand>
</feature>
<dbReference type="PANTHER" id="PTHR11085:SF10">
    <property type="entry name" value="NAD-DEPENDENT PROTEIN DEACYLASE SIRTUIN-5, MITOCHONDRIAL-RELATED"/>
    <property type="match status" value="1"/>
</dbReference>
<name>A0AAV2TPW7_CALDB</name>
<feature type="binding site" evidence="3">
    <location>
        <position position="90"/>
    </location>
    <ligand>
        <name>substrate</name>
    </ligand>
</feature>
<dbReference type="InterPro" id="IPR003000">
    <property type="entry name" value="Sirtuin"/>
</dbReference>
<dbReference type="InterPro" id="IPR026591">
    <property type="entry name" value="Sirtuin_cat_small_dom_sf"/>
</dbReference>
<dbReference type="InterPro" id="IPR026590">
    <property type="entry name" value="Ssirtuin_cat_dom"/>
</dbReference>
<reference evidence="6" key="1">
    <citation type="submission" date="2024-06" db="EMBL/GenBank/DDBJ databases">
        <authorList>
            <person name="Liu X."/>
            <person name="Lenzi L."/>
            <person name="Haldenby T S."/>
            <person name="Uol C."/>
        </authorList>
    </citation>
    <scope>NUCLEOTIDE SEQUENCE</scope>
</reference>
<comment type="catalytic activity">
    <reaction evidence="3">
        <text>N(6)-glutaryl-L-lysyl-[protein] + NAD(+) + H2O = 2''-O-glutaryl-ADP-D-ribose + nicotinamide + L-lysyl-[protein]</text>
        <dbReference type="Rhea" id="RHEA:47664"/>
        <dbReference type="Rhea" id="RHEA-COMP:9752"/>
        <dbReference type="Rhea" id="RHEA-COMP:11875"/>
        <dbReference type="ChEBI" id="CHEBI:15377"/>
        <dbReference type="ChEBI" id="CHEBI:17154"/>
        <dbReference type="ChEBI" id="CHEBI:29969"/>
        <dbReference type="ChEBI" id="CHEBI:57540"/>
        <dbReference type="ChEBI" id="CHEBI:87828"/>
        <dbReference type="ChEBI" id="CHEBI:87829"/>
    </reaction>
</comment>
<dbReference type="Proteomes" id="UP001497525">
    <property type="component" value="Unassembled WGS sequence"/>
</dbReference>
<dbReference type="GO" id="GO:0070403">
    <property type="term" value="F:NAD+ binding"/>
    <property type="evidence" value="ECO:0007669"/>
    <property type="project" value="UniProtKB-UniRule"/>
</dbReference>
<keyword evidence="3 4" id="KW-0479">Metal-binding</keyword>
<dbReference type="EMBL" id="CAXLJL010000378">
    <property type="protein sequence ID" value="CAL5137023.1"/>
    <property type="molecule type" value="Genomic_DNA"/>
</dbReference>
<proteinExistence type="inferred from homology"/>
<feature type="binding site" evidence="3">
    <location>
        <begin position="128"/>
        <end position="131"/>
    </location>
    <ligand>
        <name>NAD(+)</name>
        <dbReference type="ChEBI" id="CHEBI:57540"/>
    </ligand>
</feature>
<comment type="cofactor">
    <cofactor evidence="3">
        <name>Zn(2+)</name>
        <dbReference type="ChEBI" id="CHEBI:29105"/>
    </cofactor>
    <text evidence="3">Binds 1 zinc ion per subunit.</text>
</comment>
<comment type="subcellular location">
    <subcellularLocation>
        <location evidence="3">Mitochondrion</location>
    </subcellularLocation>
</comment>
<comment type="similarity">
    <text evidence="3">Belongs to the sirtuin family. Class III subfamily.</text>
</comment>
<dbReference type="GO" id="GO:0005634">
    <property type="term" value="C:nucleus"/>
    <property type="evidence" value="ECO:0007669"/>
    <property type="project" value="TreeGrafter"/>
</dbReference>
<feature type="binding site" evidence="3">
    <location>
        <begin position="246"/>
        <end position="248"/>
    </location>
    <ligand>
        <name>NAD(+)</name>
        <dbReference type="ChEBI" id="CHEBI:57540"/>
    </ligand>
</feature>
<comment type="caution">
    <text evidence="6">The sequence shown here is derived from an EMBL/GenBank/DDBJ whole genome shotgun (WGS) entry which is preliminary data.</text>
</comment>
<dbReference type="PROSITE" id="PS50305">
    <property type="entry name" value="SIRTUIN"/>
    <property type="match status" value="1"/>
</dbReference>
<dbReference type="HAMAP" id="MF_01121">
    <property type="entry name" value="Sirtuin_ClassIII"/>
    <property type="match status" value="1"/>
</dbReference>
<evidence type="ECO:0000259" key="5">
    <source>
        <dbReference type="PROSITE" id="PS50305"/>
    </source>
</evidence>
<evidence type="ECO:0000313" key="7">
    <source>
        <dbReference type="Proteomes" id="UP001497525"/>
    </source>
</evidence>
<dbReference type="SUPFAM" id="SSF52467">
    <property type="entry name" value="DHS-like NAD/FAD-binding domain"/>
    <property type="match status" value="1"/>
</dbReference>
<feature type="active site" description="Proton acceptor" evidence="3 4">
    <location>
        <position position="146"/>
    </location>
</feature>
<keyword evidence="2 3" id="KW-0520">NAD</keyword>
<dbReference type="PANTHER" id="PTHR11085">
    <property type="entry name" value="NAD-DEPENDENT PROTEIN DEACYLASE SIRTUIN-5, MITOCHONDRIAL-RELATED"/>
    <property type="match status" value="1"/>
</dbReference>
<dbReference type="Gene3D" id="3.30.1600.10">
    <property type="entry name" value="SIR2/SIRT2 'Small Domain"/>
    <property type="match status" value="1"/>
</dbReference>
<dbReference type="InterPro" id="IPR050134">
    <property type="entry name" value="NAD-dep_sirtuin_deacylases"/>
</dbReference>
<gene>
    <name evidence="6" type="ORF">CDAUBV1_LOCUS11300</name>
</gene>
<feature type="binding site" evidence="3 4">
    <location>
        <position position="196"/>
    </location>
    <ligand>
        <name>Zn(2+)</name>
        <dbReference type="ChEBI" id="CHEBI:29105"/>
    </ligand>
</feature>
<accession>A0AAV2TPW7</accession>
<dbReference type="GO" id="GO:0036055">
    <property type="term" value="F:protein-succinyllysine desuccinylase activity"/>
    <property type="evidence" value="ECO:0007669"/>
    <property type="project" value="UniProtKB-UniRule"/>
</dbReference>
<dbReference type="GO" id="GO:0008270">
    <property type="term" value="F:zinc ion binding"/>
    <property type="evidence" value="ECO:0007669"/>
    <property type="project" value="UniProtKB-UniRule"/>
</dbReference>
<dbReference type="InterPro" id="IPR029035">
    <property type="entry name" value="DHS-like_NAD/FAD-binding_dom"/>
</dbReference>
<comment type="domain">
    <text evidence="3">In contrast to class I sirtuins, class III sirtuins have only weak deacetylase activity. Difference in substrate specificity is probably due to a larger hydrophobic pocket with 2 residues (Tyr-90 and Arg-93) that bind to malonylated and succinylated substrates and define the specificity.</text>
</comment>
<feature type="binding site" evidence="3 4">
    <location>
        <position position="209"/>
    </location>
    <ligand>
        <name>Zn(2+)</name>
        <dbReference type="ChEBI" id="CHEBI:29105"/>
    </ligand>
</feature>
<sequence>MLSMRMSSSFLRSLSRLMANCAHLSTDLNAFKDILSKARNVVVLTGAGISAESGVPTFRGAGGLWRNYVAQDLATEYAFYDNPGLVWEFYHYRREVVRKTEPNPGHLSLAQAEKRFKADRRSFTIITQNVDGLHLRAGSQNVVELHGNLFKTRCTSCSDVMENYDSPICPALANRGSPVFDPKQHTQIPEESLPHCHKMVKTLDRTHVCGGLLRPHIVWFGESLDRDVLRRVDIAMTVADACMVVGTSALVYPAADFGPTLAKRGVPVAEINIDPTPSTEAFKFFFRGKSGEILPQLLDSLVLS</sequence>
<feature type="binding site" evidence="3">
    <location>
        <position position="290"/>
    </location>
    <ligand>
        <name>NAD(+)</name>
        <dbReference type="ChEBI" id="CHEBI:57540"/>
    </ligand>
</feature>
<keyword evidence="3 4" id="KW-0862">Zinc</keyword>
<comment type="catalytic activity">
    <reaction evidence="3">
        <text>N(6)-succinyl-L-lysyl-[protein] + NAD(+) + H2O = 2''-O-succinyl-ADP-D-ribose + nicotinamide + L-lysyl-[protein]</text>
        <dbReference type="Rhea" id="RHEA:47668"/>
        <dbReference type="Rhea" id="RHEA-COMP:9752"/>
        <dbReference type="Rhea" id="RHEA-COMP:11877"/>
        <dbReference type="ChEBI" id="CHEBI:15377"/>
        <dbReference type="ChEBI" id="CHEBI:17154"/>
        <dbReference type="ChEBI" id="CHEBI:29969"/>
        <dbReference type="ChEBI" id="CHEBI:57540"/>
        <dbReference type="ChEBI" id="CHEBI:87830"/>
        <dbReference type="ChEBI" id="CHEBI:87832"/>
    </reaction>
</comment>
<keyword evidence="3" id="KW-0496">Mitochondrion</keyword>
<dbReference type="CDD" id="cd01412">
    <property type="entry name" value="SIRT5_Af1_CobB"/>
    <property type="match status" value="1"/>
</dbReference>
<feature type="domain" description="Deacetylase sirtuin-type" evidence="5">
    <location>
        <begin position="21"/>
        <end position="304"/>
    </location>
</feature>
<comment type="function">
    <text evidence="3">NAD-dependent lysine demalonylase, desuccinylase and deglutarylase that specifically removes malonyl, succinyl and glutaryl groups on target proteins. Has weak NAD-dependent protein deacetylase activity; however this activity may not be physiologically relevant in vivo.</text>
</comment>
<feature type="binding site" evidence="3 4">
    <location>
        <position position="157"/>
    </location>
    <ligand>
        <name>Zn(2+)</name>
        <dbReference type="ChEBI" id="CHEBI:29105"/>
    </ligand>
</feature>
<feature type="binding site" evidence="3">
    <location>
        <begin position="46"/>
        <end position="65"/>
    </location>
    <ligand>
        <name>NAD(+)</name>
        <dbReference type="ChEBI" id="CHEBI:57540"/>
    </ligand>
</feature>
<dbReference type="Gene3D" id="3.40.50.1220">
    <property type="entry name" value="TPP-binding domain"/>
    <property type="match status" value="1"/>
</dbReference>
<evidence type="ECO:0000313" key="6">
    <source>
        <dbReference type="EMBL" id="CAL5137023.1"/>
    </source>
</evidence>
<feature type="binding site" evidence="3">
    <location>
        <begin position="272"/>
        <end position="274"/>
    </location>
    <ligand>
        <name>NAD(+)</name>
        <dbReference type="ChEBI" id="CHEBI:57540"/>
    </ligand>
</feature>
<dbReference type="GO" id="GO:0036054">
    <property type="term" value="F:protein-malonyllysine demalonylase activity"/>
    <property type="evidence" value="ECO:0007669"/>
    <property type="project" value="UniProtKB-UniRule"/>
</dbReference>
<evidence type="ECO:0000256" key="3">
    <source>
        <dbReference type="HAMAP-Rule" id="MF_03160"/>
    </source>
</evidence>
<keyword evidence="1 3" id="KW-0808">Transferase</keyword>